<dbReference type="SUPFAM" id="SSF53335">
    <property type="entry name" value="S-adenosyl-L-methionine-dependent methyltransferases"/>
    <property type="match status" value="1"/>
</dbReference>
<evidence type="ECO:0000259" key="1">
    <source>
        <dbReference type="Pfam" id="PF05175"/>
    </source>
</evidence>
<keyword evidence="2" id="KW-0808">Transferase</keyword>
<dbReference type="PANTHER" id="PTHR47739">
    <property type="entry name" value="TRNA1(VAL) (ADENINE(37)-N6)-METHYLTRANSFERASE"/>
    <property type="match status" value="1"/>
</dbReference>
<keyword evidence="2" id="KW-0489">Methyltransferase</keyword>
<evidence type="ECO:0000313" key="2">
    <source>
        <dbReference type="EMBL" id="MBB5174923.1"/>
    </source>
</evidence>
<dbReference type="InterPro" id="IPR007848">
    <property type="entry name" value="Small_mtfrase_dom"/>
</dbReference>
<keyword evidence="3" id="KW-1185">Reference proteome</keyword>
<name>A0A840QUD9_9BACI</name>
<dbReference type="AlphaFoldDB" id="A0A840QUD9"/>
<evidence type="ECO:0000313" key="3">
    <source>
        <dbReference type="Proteomes" id="UP000551878"/>
    </source>
</evidence>
<dbReference type="Pfam" id="PF05175">
    <property type="entry name" value="MTS"/>
    <property type="match status" value="1"/>
</dbReference>
<reference evidence="2 3" key="1">
    <citation type="submission" date="2020-08" db="EMBL/GenBank/DDBJ databases">
        <title>Genomic Encyclopedia of Type Strains, Phase IV (KMG-IV): sequencing the most valuable type-strain genomes for metagenomic binning, comparative biology and taxonomic classification.</title>
        <authorList>
            <person name="Goeker M."/>
        </authorList>
    </citation>
    <scope>NUCLEOTIDE SEQUENCE [LARGE SCALE GENOMIC DNA]</scope>
    <source>
        <strain evidence="2 3">DSM 24696</strain>
    </source>
</reference>
<dbReference type="GO" id="GO:0032259">
    <property type="term" value="P:methylation"/>
    <property type="evidence" value="ECO:0007669"/>
    <property type="project" value="UniProtKB-KW"/>
</dbReference>
<dbReference type="PANTHER" id="PTHR47739:SF1">
    <property type="entry name" value="TRNA1(VAL) (ADENINE(37)-N6)-METHYLTRANSFERASE"/>
    <property type="match status" value="1"/>
</dbReference>
<protein>
    <submittedName>
        <fullName evidence="2">tRNA1(Val) A37 N6-methylase TrmN6</fullName>
    </submittedName>
</protein>
<dbReference type="Gene3D" id="3.40.50.150">
    <property type="entry name" value="Vaccinia Virus protein VP39"/>
    <property type="match status" value="1"/>
</dbReference>
<dbReference type="RefSeq" id="WP_184665319.1">
    <property type="nucleotide sequence ID" value="NZ_JACHHB010000018.1"/>
</dbReference>
<comment type="caution">
    <text evidence="2">The sequence shown here is derived from an EMBL/GenBank/DDBJ whole genome shotgun (WGS) entry which is preliminary data.</text>
</comment>
<dbReference type="Proteomes" id="UP000551878">
    <property type="component" value="Unassembled WGS sequence"/>
</dbReference>
<dbReference type="EMBL" id="JACHHB010000018">
    <property type="protein sequence ID" value="MBB5174923.1"/>
    <property type="molecule type" value="Genomic_DNA"/>
</dbReference>
<gene>
    <name evidence="2" type="ORF">HNQ41_003146</name>
</gene>
<proteinExistence type="predicted"/>
<dbReference type="InterPro" id="IPR050210">
    <property type="entry name" value="tRNA_Adenine-N(6)_MTase"/>
</dbReference>
<dbReference type="GO" id="GO:0008168">
    <property type="term" value="F:methyltransferase activity"/>
    <property type="evidence" value="ECO:0007669"/>
    <property type="project" value="UniProtKB-KW"/>
</dbReference>
<feature type="domain" description="Methyltransferase small" evidence="1">
    <location>
        <begin position="31"/>
        <end position="168"/>
    </location>
</feature>
<sequence length="246" mass="28177">MVKENRQDYLPGTKLSIVQNEEIFTFSTDAVLLARFTYVPITRGKIIDLCSGSGAIPLLLTERSRVPIDAVELQKPLVEMAQESVQLNHLQEQVNVWQADINELDGHVKWDSYDLVTCNPPYFRTPSASELNDNQRVSVAKHEIYCTLEDIIRVSSRLLKQKGKCALVHRPERLGDLMVLMRQYRLEPKRIQMVHPKAGKDANMVLIEATKDGQPGVTVHHPHIVYNEQNRYTEEFRSVYEHGQST</sequence>
<accession>A0A840QUD9</accession>
<dbReference type="InterPro" id="IPR029063">
    <property type="entry name" value="SAM-dependent_MTases_sf"/>
</dbReference>
<dbReference type="CDD" id="cd02440">
    <property type="entry name" value="AdoMet_MTases"/>
    <property type="match status" value="1"/>
</dbReference>
<organism evidence="2 3">
    <name type="scientific">Texcoconibacillus texcoconensis</name>
    <dbReference type="NCBI Taxonomy" id="1095777"/>
    <lineage>
        <taxon>Bacteria</taxon>
        <taxon>Bacillati</taxon>
        <taxon>Bacillota</taxon>
        <taxon>Bacilli</taxon>
        <taxon>Bacillales</taxon>
        <taxon>Bacillaceae</taxon>
        <taxon>Texcoconibacillus</taxon>
    </lineage>
</organism>